<keyword evidence="3" id="KW-1185">Reference proteome</keyword>
<name>A0ABQ6LP21_9RHOB</name>
<evidence type="ECO:0008006" key="4">
    <source>
        <dbReference type="Google" id="ProtNLM"/>
    </source>
</evidence>
<gene>
    <name evidence="2" type="ORF">LNKW23_17510</name>
</gene>
<feature type="transmembrane region" description="Helical" evidence="1">
    <location>
        <begin position="235"/>
        <end position="253"/>
    </location>
</feature>
<dbReference type="Proteomes" id="UP001239909">
    <property type="component" value="Unassembled WGS sequence"/>
</dbReference>
<organism evidence="2 3">
    <name type="scientific">Paralimibaculum aggregatum</name>
    <dbReference type="NCBI Taxonomy" id="3036245"/>
    <lineage>
        <taxon>Bacteria</taxon>
        <taxon>Pseudomonadati</taxon>
        <taxon>Pseudomonadota</taxon>
        <taxon>Alphaproteobacteria</taxon>
        <taxon>Rhodobacterales</taxon>
        <taxon>Paracoccaceae</taxon>
        <taxon>Paralimibaculum</taxon>
    </lineage>
</organism>
<keyword evidence="1" id="KW-0812">Transmembrane</keyword>
<feature type="transmembrane region" description="Helical" evidence="1">
    <location>
        <begin position="176"/>
        <end position="200"/>
    </location>
</feature>
<evidence type="ECO:0000313" key="2">
    <source>
        <dbReference type="EMBL" id="GMG82538.1"/>
    </source>
</evidence>
<dbReference type="InterPro" id="IPR010295">
    <property type="entry name" value="DUF898"/>
</dbReference>
<keyword evidence="1" id="KW-0472">Membrane</keyword>
<proteinExistence type="predicted"/>
<comment type="caution">
    <text evidence="2">The sequence shown here is derived from an EMBL/GenBank/DDBJ whole genome shotgun (WGS) entry which is preliminary data.</text>
</comment>
<dbReference type="EMBL" id="BSYI01000011">
    <property type="protein sequence ID" value="GMG82538.1"/>
    <property type="molecule type" value="Genomic_DNA"/>
</dbReference>
<feature type="transmembrane region" description="Helical" evidence="1">
    <location>
        <begin position="314"/>
        <end position="341"/>
    </location>
</feature>
<feature type="transmembrane region" description="Helical" evidence="1">
    <location>
        <begin position="99"/>
        <end position="127"/>
    </location>
</feature>
<sequence>MGRDMTEQAGGPHFWDLHQYKTDTVASPSSGREPQKLRLTLDADAMLLFWIALRSVVLSILTIGIYRFWMITRMRRFYWGAIRIGGDPLEYTGRGIEKLLGFLLALVILAVYLGLVNLGLTFVGLSIASDDPIATQLALNLSVLATLPLIFYALYRSQRYIMARTRWRGIRFGLGPGAWGYVVRGMLLTLLTLLTLGLAYPYQQFKLAKYVTDRAYFGDLPFAQEGSWKELFAQWMWIYIIGGIGAVLVWGLIDNPEDTTAAFLGTLALAFGATIMVVAYFRYQISAFRILWSNRTLGLARFENDLAPARVVGIYLGGGLLVSICTGVVGAAIGFAVFYGLNQVLDPAAMQALIAAEGELTTAQLMEAWPIFAAFVLTYLLIIGFAFAFTQIFIHLRVLRAKVEGMMLVDPEALLESRQREHDPSAEAGGFADALGVDIGAGI</sequence>
<reference evidence="2 3" key="1">
    <citation type="submission" date="2023-04" db="EMBL/GenBank/DDBJ databases">
        <title>Marinoamorphus aggregata gen. nov., sp. Nov., isolate from tissue of brittle star Ophioplocus japonicus.</title>
        <authorList>
            <person name="Kawano K."/>
            <person name="Sawayama S."/>
            <person name="Nakagawa S."/>
        </authorList>
    </citation>
    <scope>NUCLEOTIDE SEQUENCE [LARGE SCALE GENOMIC DNA]</scope>
    <source>
        <strain evidence="2 3">NKW23</strain>
    </source>
</reference>
<keyword evidence="1" id="KW-1133">Transmembrane helix</keyword>
<feature type="transmembrane region" description="Helical" evidence="1">
    <location>
        <begin position="133"/>
        <end position="155"/>
    </location>
</feature>
<evidence type="ECO:0000256" key="1">
    <source>
        <dbReference type="SAM" id="Phobius"/>
    </source>
</evidence>
<feature type="transmembrane region" description="Helical" evidence="1">
    <location>
        <begin position="372"/>
        <end position="396"/>
    </location>
</feature>
<feature type="transmembrane region" description="Helical" evidence="1">
    <location>
        <begin position="260"/>
        <end position="283"/>
    </location>
</feature>
<feature type="transmembrane region" description="Helical" evidence="1">
    <location>
        <begin position="47"/>
        <end position="69"/>
    </location>
</feature>
<accession>A0ABQ6LP21</accession>
<dbReference type="Pfam" id="PF05987">
    <property type="entry name" value="DUF898"/>
    <property type="match status" value="1"/>
</dbReference>
<protein>
    <recommendedName>
        <fullName evidence="4">DUF898 domain-containing protein</fullName>
    </recommendedName>
</protein>
<evidence type="ECO:0000313" key="3">
    <source>
        <dbReference type="Proteomes" id="UP001239909"/>
    </source>
</evidence>